<dbReference type="InterPro" id="IPR029045">
    <property type="entry name" value="ClpP/crotonase-like_dom_sf"/>
</dbReference>
<dbReference type="AlphaFoldDB" id="A0A7S4KRD6"/>
<proteinExistence type="inferred from homology"/>
<feature type="compositionally biased region" description="Low complexity" evidence="5">
    <location>
        <begin position="10"/>
        <end position="23"/>
    </location>
</feature>
<dbReference type="PANTHER" id="PTHR32060:SF31">
    <property type="entry name" value="CARBOXYL-TERMINAL-PROCESSING PEPTIDASE 1, CHLOROPLASTIC"/>
    <property type="match status" value="1"/>
</dbReference>
<dbReference type="Pfam" id="PF17820">
    <property type="entry name" value="PDZ_6"/>
    <property type="match status" value="1"/>
</dbReference>
<dbReference type="GO" id="GO:0008236">
    <property type="term" value="F:serine-type peptidase activity"/>
    <property type="evidence" value="ECO:0007669"/>
    <property type="project" value="UniProtKB-KW"/>
</dbReference>
<keyword evidence="3" id="KW-0378">Hydrolase</keyword>
<dbReference type="SMART" id="SM00245">
    <property type="entry name" value="TSPc"/>
    <property type="match status" value="1"/>
</dbReference>
<dbReference type="NCBIfam" id="TIGR00225">
    <property type="entry name" value="prc"/>
    <property type="match status" value="1"/>
</dbReference>
<feature type="region of interest" description="Disordered" evidence="5">
    <location>
        <begin position="1"/>
        <end position="23"/>
    </location>
</feature>
<dbReference type="CDD" id="cd06782">
    <property type="entry name" value="cpPDZ_CPP-like"/>
    <property type="match status" value="1"/>
</dbReference>
<evidence type="ECO:0000256" key="4">
    <source>
        <dbReference type="ARBA" id="ARBA00022825"/>
    </source>
</evidence>
<sequence length="519" mass="56506">MGRWRETRMALSPCSSSSASPRSLSPSCSASSRAAAFPSDPLSCFVSLPLKFGQVSAQCRTSRCSRTMKTRGGNKTTRRCLITCKQQAPVDAMRFLQRAPLMLLLAFSMYLFNPAVAPAEESKDMKDAEHALLFEAMDVVDRHFIDLSNKEGVARSSELHEYNSVSWEGLKKELEEKKLENRKETYKEIKKVLKKLGDRYTRFLPPSEFVKLTKYDATGVGLAVNQDEQGLLIGYPPLAGSTAADAGVQKGDRLVSIDGVAMKGLTPFDATEMLQGVKGSKVSIEVERKTNEGQKIVSFELERKISVENPVSSTIFESQDGKKVGYIKLKEFNGASRRGVEDAIKSMEPLDDIILDLRGNLGGVLEGSLQIAAAFVDEDGKPLPTLVNVIDRKGKEEPVTLKSRETWDLKSPMLVLVDDKSASASEVLAGSLKDNCRAVVVGNTHSYGKGLIQGVYPLSDGSGLIVTVAKYLTPKHQEINGVGIVPDVKQKVGDVKKAIKNGKLNLDAAAESLKICKAS</sequence>
<comment type="similarity">
    <text evidence="1">Belongs to the peptidase S41A family.</text>
</comment>
<gene>
    <name evidence="7" type="ORF">GTHE00462_LOCUS17084</name>
</gene>
<feature type="domain" description="PDZ" evidence="6">
    <location>
        <begin position="209"/>
        <end position="275"/>
    </location>
</feature>
<dbReference type="InterPro" id="IPR041489">
    <property type="entry name" value="PDZ_6"/>
</dbReference>
<protein>
    <recommendedName>
        <fullName evidence="6">PDZ domain-containing protein</fullName>
    </recommendedName>
</protein>
<dbReference type="PROSITE" id="PS50106">
    <property type="entry name" value="PDZ"/>
    <property type="match status" value="1"/>
</dbReference>
<dbReference type="GO" id="GO:0006508">
    <property type="term" value="P:proteolysis"/>
    <property type="evidence" value="ECO:0007669"/>
    <property type="project" value="UniProtKB-KW"/>
</dbReference>
<reference evidence="7" key="1">
    <citation type="submission" date="2021-01" db="EMBL/GenBank/DDBJ databases">
        <authorList>
            <person name="Corre E."/>
            <person name="Pelletier E."/>
            <person name="Niang G."/>
            <person name="Scheremetjew M."/>
            <person name="Finn R."/>
            <person name="Kale V."/>
            <person name="Holt S."/>
            <person name="Cochrane G."/>
            <person name="Meng A."/>
            <person name="Brown T."/>
            <person name="Cohen L."/>
        </authorList>
    </citation>
    <scope>NUCLEOTIDE SEQUENCE</scope>
    <source>
        <strain evidence="7">CCMP 2712</strain>
    </source>
</reference>
<accession>A0A7S4KRD6</accession>
<dbReference type="SMART" id="SM00228">
    <property type="entry name" value="PDZ"/>
    <property type="match status" value="1"/>
</dbReference>
<keyword evidence="2" id="KW-0645">Protease</keyword>
<dbReference type="GO" id="GO:0004175">
    <property type="term" value="F:endopeptidase activity"/>
    <property type="evidence" value="ECO:0007669"/>
    <property type="project" value="TreeGrafter"/>
</dbReference>
<dbReference type="SUPFAM" id="SSF50156">
    <property type="entry name" value="PDZ domain-like"/>
    <property type="match status" value="1"/>
</dbReference>
<dbReference type="Gene3D" id="3.30.750.44">
    <property type="match status" value="1"/>
</dbReference>
<organism evidence="7">
    <name type="scientific">Guillardia theta</name>
    <name type="common">Cryptophyte</name>
    <name type="synonym">Cryptomonas phi</name>
    <dbReference type="NCBI Taxonomy" id="55529"/>
    <lineage>
        <taxon>Eukaryota</taxon>
        <taxon>Cryptophyceae</taxon>
        <taxon>Pyrenomonadales</taxon>
        <taxon>Geminigeraceae</taxon>
        <taxon>Guillardia</taxon>
    </lineage>
</organism>
<evidence type="ECO:0000256" key="1">
    <source>
        <dbReference type="ARBA" id="ARBA00009179"/>
    </source>
</evidence>
<dbReference type="InterPro" id="IPR005151">
    <property type="entry name" value="Tail-specific_protease"/>
</dbReference>
<dbReference type="Gene3D" id="2.30.42.10">
    <property type="match status" value="1"/>
</dbReference>
<dbReference type="PANTHER" id="PTHR32060">
    <property type="entry name" value="TAIL-SPECIFIC PROTEASE"/>
    <property type="match status" value="1"/>
</dbReference>
<dbReference type="InterPro" id="IPR036034">
    <property type="entry name" value="PDZ_sf"/>
</dbReference>
<evidence type="ECO:0000259" key="6">
    <source>
        <dbReference type="PROSITE" id="PS50106"/>
    </source>
</evidence>
<name>A0A7S4KRD6_GUITH</name>
<dbReference type="EMBL" id="HBKN01021767">
    <property type="protein sequence ID" value="CAE2303112.1"/>
    <property type="molecule type" value="Transcribed_RNA"/>
</dbReference>
<evidence type="ECO:0000313" key="7">
    <source>
        <dbReference type="EMBL" id="CAE2303112.1"/>
    </source>
</evidence>
<dbReference type="Pfam" id="PF03572">
    <property type="entry name" value="Peptidase_S41"/>
    <property type="match status" value="1"/>
</dbReference>
<evidence type="ECO:0000256" key="5">
    <source>
        <dbReference type="SAM" id="MobiDB-lite"/>
    </source>
</evidence>
<evidence type="ECO:0000256" key="3">
    <source>
        <dbReference type="ARBA" id="ARBA00022801"/>
    </source>
</evidence>
<keyword evidence="4" id="KW-0720">Serine protease</keyword>
<dbReference type="CDD" id="cd07560">
    <property type="entry name" value="Peptidase_S41_CPP"/>
    <property type="match status" value="1"/>
</dbReference>
<dbReference type="InterPro" id="IPR004447">
    <property type="entry name" value="Peptidase_S41A"/>
</dbReference>
<dbReference type="Gene3D" id="3.90.226.10">
    <property type="entry name" value="2-enoyl-CoA Hydratase, Chain A, domain 1"/>
    <property type="match status" value="1"/>
</dbReference>
<evidence type="ECO:0000256" key="2">
    <source>
        <dbReference type="ARBA" id="ARBA00022670"/>
    </source>
</evidence>
<dbReference type="SUPFAM" id="SSF52096">
    <property type="entry name" value="ClpP/crotonase"/>
    <property type="match status" value="1"/>
</dbReference>
<dbReference type="InterPro" id="IPR001478">
    <property type="entry name" value="PDZ"/>
</dbReference>